<accession>A0AAE3XME7</accession>
<name>A0AAE3XME7_9BACT</name>
<reference evidence="1" key="1">
    <citation type="submission" date="2023-07" db="EMBL/GenBank/DDBJ databases">
        <title>Genomic Encyclopedia of Type Strains, Phase IV (KMG-IV): sequencing the most valuable type-strain genomes for metagenomic binning, comparative biology and taxonomic classification.</title>
        <authorList>
            <person name="Goeker M."/>
        </authorList>
    </citation>
    <scope>NUCLEOTIDE SEQUENCE</scope>
    <source>
        <strain evidence="1">DSM 26174</strain>
    </source>
</reference>
<evidence type="ECO:0000313" key="2">
    <source>
        <dbReference type="Proteomes" id="UP001185092"/>
    </source>
</evidence>
<evidence type="ECO:0000313" key="1">
    <source>
        <dbReference type="EMBL" id="MDR6237649.1"/>
    </source>
</evidence>
<sequence>MKQLLLILFIVISFKGVSQNKNISLGMRFIDPTGISIKKYLTETSAFEFNIGRTNFKDDEMKDGFNDWNKEIHKSYYTEKYLDNKKVHDFKYVGVENSIPLSFQLHYLLSKKISASEDLFWYYGGGLQARYKTYQFKYYYRKDKHYSWQPIKSDKIKDFDMGIDIATGLEYTFSEAPISMFADVIIYMEIIDDSFATNLQGGVGARYNF</sequence>
<dbReference type="EMBL" id="JAVDQD010000001">
    <property type="protein sequence ID" value="MDR6237649.1"/>
    <property type="molecule type" value="Genomic_DNA"/>
</dbReference>
<gene>
    <name evidence="1" type="ORF">HNQ88_000625</name>
</gene>
<proteinExistence type="predicted"/>
<protein>
    <submittedName>
        <fullName evidence="1">Uncharacterized protein</fullName>
    </submittedName>
</protein>
<dbReference type="Proteomes" id="UP001185092">
    <property type="component" value="Unassembled WGS sequence"/>
</dbReference>
<dbReference type="RefSeq" id="WP_309937116.1">
    <property type="nucleotide sequence ID" value="NZ_AP025305.1"/>
</dbReference>
<organism evidence="1 2">
    <name type="scientific">Aureibacter tunicatorum</name>
    <dbReference type="NCBI Taxonomy" id="866807"/>
    <lineage>
        <taxon>Bacteria</taxon>
        <taxon>Pseudomonadati</taxon>
        <taxon>Bacteroidota</taxon>
        <taxon>Cytophagia</taxon>
        <taxon>Cytophagales</taxon>
        <taxon>Persicobacteraceae</taxon>
        <taxon>Aureibacter</taxon>
    </lineage>
</organism>
<keyword evidence="2" id="KW-1185">Reference proteome</keyword>
<dbReference type="AlphaFoldDB" id="A0AAE3XME7"/>
<comment type="caution">
    <text evidence="1">The sequence shown here is derived from an EMBL/GenBank/DDBJ whole genome shotgun (WGS) entry which is preliminary data.</text>
</comment>